<proteinExistence type="predicted"/>
<dbReference type="GO" id="GO:1990281">
    <property type="term" value="C:efflux pump complex"/>
    <property type="evidence" value="ECO:0007669"/>
    <property type="project" value="TreeGrafter"/>
</dbReference>
<evidence type="ECO:0000313" key="2">
    <source>
        <dbReference type="EMBL" id="MBB6479666.1"/>
    </source>
</evidence>
<dbReference type="Gene3D" id="2.40.420.20">
    <property type="match status" value="1"/>
</dbReference>
<keyword evidence="3" id="KW-1185">Reference proteome</keyword>
<dbReference type="RefSeq" id="WP_184745093.1">
    <property type="nucleotide sequence ID" value="NZ_JACHGJ010000002.1"/>
</dbReference>
<sequence length="414" mass="46619">MDRAIRKKKFTAGKIFLLFLALVLTVFLGKFLFSREFYRTGRAKLSRITISTVSEENISREIRSLGTVEPESRVVIEADEGGKVDAIFQASGVSVSKGTPILRLKNEVLEQELEKLIQSREEEKLILALSSEEFKRRELEFRQRLLEIDFILAGLVTQVEIDTRLYESGGIAREKLSASRVELDFRNRKKELFISVWESEKTIAALKEELQKRKLQSIENSLTQIRRRIERLTVCSPVSGILNLEDLFVGRNINTGEAIGAIDKEGDFKMTAYVDEFYLPLISIGDKASFSDGDAELSSISPVVRDGRIRLDFFLLPPLPGNLISGQTFTLSIKHGVSQMKMIVSDEGFYRDTAGSWVFKLVDDHTAMKTAVDTGLKNGNRVEILSGLEKGDRVIVSSYSDFLECDKIILSGEI</sequence>
<dbReference type="InterPro" id="IPR058627">
    <property type="entry name" value="MdtA-like_C"/>
</dbReference>
<dbReference type="GO" id="GO:0015562">
    <property type="term" value="F:efflux transmembrane transporter activity"/>
    <property type="evidence" value="ECO:0007669"/>
    <property type="project" value="TreeGrafter"/>
</dbReference>
<dbReference type="PANTHER" id="PTHR30469:SF33">
    <property type="entry name" value="SLR1207 PROTEIN"/>
    <property type="match status" value="1"/>
</dbReference>
<dbReference type="AlphaFoldDB" id="A0A841R757"/>
<feature type="domain" description="Multidrug resistance protein MdtA-like C-terminal permuted SH3" evidence="1">
    <location>
        <begin position="348"/>
        <end position="397"/>
    </location>
</feature>
<dbReference type="EMBL" id="JACHGJ010000002">
    <property type="protein sequence ID" value="MBB6479666.1"/>
    <property type="molecule type" value="Genomic_DNA"/>
</dbReference>
<dbReference type="Pfam" id="PF25967">
    <property type="entry name" value="RND-MFP_C"/>
    <property type="match status" value="1"/>
</dbReference>
<dbReference type="PANTHER" id="PTHR30469">
    <property type="entry name" value="MULTIDRUG RESISTANCE PROTEIN MDTA"/>
    <property type="match status" value="1"/>
</dbReference>
<accession>A0A841R757</accession>
<evidence type="ECO:0000259" key="1">
    <source>
        <dbReference type="Pfam" id="PF25967"/>
    </source>
</evidence>
<protein>
    <submittedName>
        <fullName evidence="2">HlyD family secretion protein</fullName>
    </submittedName>
</protein>
<reference evidence="2 3" key="1">
    <citation type="submission" date="2020-08" db="EMBL/GenBank/DDBJ databases">
        <title>Genomic Encyclopedia of Type Strains, Phase IV (KMG-IV): sequencing the most valuable type-strain genomes for metagenomic binning, comparative biology and taxonomic classification.</title>
        <authorList>
            <person name="Goeker M."/>
        </authorList>
    </citation>
    <scope>NUCLEOTIDE SEQUENCE [LARGE SCALE GENOMIC DNA]</scope>
    <source>
        <strain evidence="2 3">DSM 2461</strain>
    </source>
</reference>
<comment type="caution">
    <text evidence="2">The sequence shown here is derived from an EMBL/GenBank/DDBJ whole genome shotgun (WGS) entry which is preliminary data.</text>
</comment>
<name>A0A841R757_9SPIO</name>
<evidence type="ECO:0000313" key="3">
    <source>
        <dbReference type="Proteomes" id="UP000587760"/>
    </source>
</evidence>
<dbReference type="Proteomes" id="UP000587760">
    <property type="component" value="Unassembled WGS sequence"/>
</dbReference>
<gene>
    <name evidence="2" type="ORF">HNR50_001324</name>
</gene>
<organism evidence="2 3">
    <name type="scientific">Spirochaeta isovalerica</name>
    <dbReference type="NCBI Taxonomy" id="150"/>
    <lineage>
        <taxon>Bacteria</taxon>
        <taxon>Pseudomonadati</taxon>
        <taxon>Spirochaetota</taxon>
        <taxon>Spirochaetia</taxon>
        <taxon>Spirochaetales</taxon>
        <taxon>Spirochaetaceae</taxon>
        <taxon>Spirochaeta</taxon>
    </lineage>
</organism>